<name>A0A7E4W6I4_PANRE</name>
<dbReference type="WBParaSite" id="Pan_g7502.t1">
    <property type="protein sequence ID" value="Pan_g7502.t1"/>
    <property type="gene ID" value="Pan_g7502"/>
</dbReference>
<sequence length="93" mass="10792">MCELIYPDLRLDDDFALPMIKALFYDKVENAESYEALLSFVKVIGRSTVRHLQKRRNKNGQMKTVRIAAATPFRQQHRATFCDIITVRTVICT</sequence>
<reference evidence="2" key="2">
    <citation type="submission" date="2020-10" db="UniProtKB">
        <authorList>
            <consortium name="WormBaseParasite"/>
        </authorList>
    </citation>
    <scope>IDENTIFICATION</scope>
</reference>
<protein>
    <submittedName>
        <fullName evidence="2">Transposase</fullName>
    </submittedName>
</protein>
<accession>A0A7E4W6I4</accession>
<evidence type="ECO:0000313" key="1">
    <source>
        <dbReference type="Proteomes" id="UP000492821"/>
    </source>
</evidence>
<evidence type="ECO:0000313" key="2">
    <source>
        <dbReference type="WBParaSite" id="Pan_g7502.t1"/>
    </source>
</evidence>
<dbReference type="Proteomes" id="UP000492821">
    <property type="component" value="Unassembled WGS sequence"/>
</dbReference>
<organism evidence="1 2">
    <name type="scientific">Panagrellus redivivus</name>
    <name type="common">Microworm</name>
    <dbReference type="NCBI Taxonomy" id="6233"/>
    <lineage>
        <taxon>Eukaryota</taxon>
        <taxon>Metazoa</taxon>
        <taxon>Ecdysozoa</taxon>
        <taxon>Nematoda</taxon>
        <taxon>Chromadorea</taxon>
        <taxon>Rhabditida</taxon>
        <taxon>Tylenchina</taxon>
        <taxon>Panagrolaimomorpha</taxon>
        <taxon>Panagrolaimoidea</taxon>
        <taxon>Panagrolaimidae</taxon>
        <taxon>Panagrellus</taxon>
    </lineage>
</organism>
<proteinExistence type="predicted"/>
<keyword evidence="1" id="KW-1185">Reference proteome</keyword>
<dbReference type="AlphaFoldDB" id="A0A7E4W6I4"/>
<reference evidence="1" key="1">
    <citation type="journal article" date="2013" name="Genetics">
        <title>The draft genome and transcriptome of Panagrellus redivivus are shaped by the harsh demands of a free-living lifestyle.</title>
        <authorList>
            <person name="Srinivasan J."/>
            <person name="Dillman A.R."/>
            <person name="Macchietto M.G."/>
            <person name="Heikkinen L."/>
            <person name="Lakso M."/>
            <person name="Fracchia K.M."/>
            <person name="Antoshechkin I."/>
            <person name="Mortazavi A."/>
            <person name="Wong G."/>
            <person name="Sternberg P.W."/>
        </authorList>
    </citation>
    <scope>NUCLEOTIDE SEQUENCE [LARGE SCALE GENOMIC DNA]</scope>
    <source>
        <strain evidence="1">MT8872</strain>
    </source>
</reference>